<gene>
    <name evidence="1" type="ORF">SAMN05421736_106191</name>
</gene>
<accession>A0A1H3QIB0</accession>
<sequence>MMIDEDGTMRFLKMKALFLNGDERPLGLRMKGRLRITGRQEL</sequence>
<evidence type="ECO:0000313" key="1">
    <source>
        <dbReference type="EMBL" id="SDZ13033.1"/>
    </source>
</evidence>
<reference evidence="2" key="1">
    <citation type="submission" date="2016-10" db="EMBL/GenBank/DDBJ databases">
        <authorList>
            <person name="Varghese N."/>
            <person name="Submissions S."/>
        </authorList>
    </citation>
    <scope>NUCLEOTIDE SEQUENCE [LARGE SCALE GENOMIC DNA]</scope>
    <source>
        <strain evidence="2">SP</strain>
    </source>
</reference>
<evidence type="ECO:0000313" key="2">
    <source>
        <dbReference type="Proteomes" id="UP000198935"/>
    </source>
</evidence>
<proteinExistence type="predicted"/>
<dbReference type="Proteomes" id="UP000198935">
    <property type="component" value="Unassembled WGS sequence"/>
</dbReference>
<keyword evidence="2" id="KW-1185">Reference proteome</keyword>
<dbReference type="AlphaFoldDB" id="A0A1H3QIB0"/>
<dbReference type="STRING" id="1503961.SAMN05421736_106191"/>
<protein>
    <submittedName>
        <fullName evidence="1">Uncharacterized protein</fullName>
    </submittedName>
</protein>
<name>A0A1H3QIB0_9BACI</name>
<organism evidence="1 2">
    <name type="scientific">Evansella caseinilytica</name>
    <dbReference type="NCBI Taxonomy" id="1503961"/>
    <lineage>
        <taxon>Bacteria</taxon>
        <taxon>Bacillati</taxon>
        <taxon>Bacillota</taxon>
        <taxon>Bacilli</taxon>
        <taxon>Bacillales</taxon>
        <taxon>Bacillaceae</taxon>
        <taxon>Evansella</taxon>
    </lineage>
</organism>
<dbReference type="EMBL" id="FNPI01000006">
    <property type="protein sequence ID" value="SDZ13033.1"/>
    <property type="molecule type" value="Genomic_DNA"/>
</dbReference>